<dbReference type="InterPro" id="IPR023615">
    <property type="entry name" value="Cyt_c_Oxase_su1_BS"/>
</dbReference>
<keyword evidence="5" id="KW-0408">Iron</keyword>
<dbReference type="InterPro" id="IPR033943">
    <property type="entry name" value="Ba3-like_Oxidase_I"/>
</dbReference>
<dbReference type="PANTHER" id="PTHR10422">
    <property type="entry name" value="CYTOCHROME C OXIDASE SUBUNIT 1"/>
    <property type="match status" value="1"/>
</dbReference>
<feature type="transmembrane region" description="Helical" evidence="6">
    <location>
        <begin position="420"/>
        <end position="440"/>
    </location>
</feature>
<keyword evidence="9" id="KW-1185">Reference proteome</keyword>
<feature type="transmembrane region" description="Helical" evidence="6">
    <location>
        <begin position="474"/>
        <end position="496"/>
    </location>
</feature>
<keyword evidence="5" id="KW-0679">Respiratory chain</keyword>
<dbReference type="CDD" id="cd01660">
    <property type="entry name" value="ba3-like_Oxidase_I"/>
    <property type="match status" value="1"/>
</dbReference>
<dbReference type="Pfam" id="PF00115">
    <property type="entry name" value="COX1"/>
    <property type="match status" value="1"/>
</dbReference>
<comment type="similarity">
    <text evidence="5">Belongs to the heme-copper respiratory oxidase family.</text>
</comment>
<dbReference type="RefSeq" id="WP_256407462.1">
    <property type="nucleotide sequence ID" value="NZ_JANHDN010000001.1"/>
</dbReference>
<dbReference type="EMBL" id="JBHTBL010000001">
    <property type="protein sequence ID" value="MFC7323371.1"/>
    <property type="molecule type" value="Genomic_DNA"/>
</dbReference>
<feature type="transmembrane region" description="Helical" evidence="6">
    <location>
        <begin position="573"/>
        <end position="593"/>
    </location>
</feature>
<dbReference type="SUPFAM" id="SSF81442">
    <property type="entry name" value="Cytochrome c oxidase subunit I-like"/>
    <property type="match status" value="1"/>
</dbReference>
<evidence type="ECO:0000313" key="8">
    <source>
        <dbReference type="EMBL" id="MFC7323371.1"/>
    </source>
</evidence>
<dbReference type="GO" id="GO:0016020">
    <property type="term" value="C:membrane"/>
    <property type="evidence" value="ECO:0007669"/>
    <property type="project" value="UniProtKB-SubCell"/>
</dbReference>
<feature type="transmembrane region" description="Helical" evidence="6">
    <location>
        <begin position="65"/>
        <end position="89"/>
    </location>
</feature>
<feature type="transmembrane region" description="Helical" evidence="6">
    <location>
        <begin position="529"/>
        <end position="550"/>
    </location>
</feature>
<accession>A0ABD6AHN6</accession>
<dbReference type="InterPro" id="IPR036927">
    <property type="entry name" value="Cyt_c_oxase-like_su1_sf"/>
</dbReference>
<dbReference type="PANTHER" id="PTHR10422:SF40">
    <property type="entry name" value="CYTOCHROME C OXIDASE SUBUNIT I"/>
    <property type="match status" value="1"/>
</dbReference>
<dbReference type="PROSITE" id="PS50855">
    <property type="entry name" value="COX1"/>
    <property type="match status" value="1"/>
</dbReference>
<dbReference type="InterPro" id="IPR000883">
    <property type="entry name" value="Cyt_C_Oxase_1"/>
</dbReference>
<keyword evidence="5" id="KW-0349">Heme</keyword>
<feature type="transmembrane region" description="Helical" evidence="6">
    <location>
        <begin position="306"/>
        <end position="327"/>
    </location>
</feature>
<keyword evidence="4 6" id="KW-0472">Membrane</keyword>
<evidence type="ECO:0000256" key="1">
    <source>
        <dbReference type="ARBA" id="ARBA00004141"/>
    </source>
</evidence>
<comment type="subcellular location">
    <subcellularLocation>
        <location evidence="1">Membrane</location>
        <topology evidence="1">Multi-pass membrane protein</topology>
    </subcellularLocation>
</comment>
<evidence type="ECO:0000256" key="2">
    <source>
        <dbReference type="ARBA" id="ARBA00022692"/>
    </source>
</evidence>
<feature type="transmembrane region" description="Helical" evidence="6">
    <location>
        <begin position="187"/>
        <end position="211"/>
    </location>
</feature>
<name>A0ABD6AHN6_9EURY</name>
<keyword evidence="5" id="KW-0479">Metal-binding</keyword>
<dbReference type="PROSITE" id="PS00077">
    <property type="entry name" value="COX1_CUB"/>
    <property type="match status" value="1"/>
</dbReference>
<organism evidence="8 9">
    <name type="scientific">Halorubrum rutilum</name>
    <dbReference type="NCBI Taxonomy" id="1364933"/>
    <lineage>
        <taxon>Archaea</taxon>
        <taxon>Methanobacteriati</taxon>
        <taxon>Methanobacteriota</taxon>
        <taxon>Stenosarchaea group</taxon>
        <taxon>Halobacteria</taxon>
        <taxon>Halobacteriales</taxon>
        <taxon>Haloferacaceae</taxon>
        <taxon>Halorubrum</taxon>
    </lineage>
</organism>
<dbReference type="Proteomes" id="UP001596545">
    <property type="component" value="Unassembled WGS sequence"/>
</dbReference>
<evidence type="ECO:0000259" key="7">
    <source>
        <dbReference type="PROSITE" id="PS50855"/>
    </source>
</evidence>
<reference evidence="8 9" key="1">
    <citation type="journal article" date="2019" name="Int. J. Syst. Evol. Microbiol.">
        <title>The Global Catalogue of Microorganisms (GCM) 10K type strain sequencing project: providing services to taxonomists for standard genome sequencing and annotation.</title>
        <authorList>
            <consortium name="The Broad Institute Genomics Platform"/>
            <consortium name="The Broad Institute Genome Sequencing Center for Infectious Disease"/>
            <person name="Wu L."/>
            <person name="Ma J."/>
        </authorList>
    </citation>
    <scope>NUCLEOTIDE SEQUENCE [LARGE SCALE GENOMIC DNA]</scope>
    <source>
        <strain evidence="8 9">CGMCC 1.12554</strain>
    </source>
</reference>
<feature type="transmembrane region" description="Helical" evidence="6">
    <location>
        <begin position="21"/>
        <end position="45"/>
    </location>
</feature>
<evidence type="ECO:0000313" key="9">
    <source>
        <dbReference type="Proteomes" id="UP001596545"/>
    </source>
</evidence>
<feature type="transmembrane region" description="Helical" evidence="6">
    <location>
        <begin position="266"/>
        <end position="286"/>
    </location>
</feature>
<evidence type="ECO:0000256" key="5">
    <source>
        <dbReference type="RuleBase" id="RU000370"/>
    </source>
</evidence>
<feature type="transmembrane region" description="Helical" evidence="6">
    <location>
        <begin position="348"/>
        <end position="368"/>
    </location>
</feature>
<proteinExistence type="inferred from homology"/>
<keyword evidence="5" id="KW-0249">Electron transport</keyword>
<feature type="transmembrane region" description="Helical" evidence="6">
    <location>
        <begin position="388"/>
        <end position="408"/>
    </location>
</feature>
<gene>
    <name evidence="8" type="ORF">ACFQMF_02125</name>
</gene>
<evidence type="ECO:0000256" key="3">
    <source>
        <dbReference type="ARBA" id="ARBA00022989"/>
    </source>
</evidence>
<keyword evidence="3 6" id="KW-1133">Transmembrane helix</keyword>
<sequence length="597" mass="65338">MSDAIEAERSFVDEFPDEARVVRAALLSSFFALTLGAVFGIVQTLHRTGVFRGIISSTDYYTSLTAHGVFLAISFTTFFLVGLFTWAVTRSLDRPLVDIRITWTWYAIMAVGMTMTGVSILAGFFPALDMSADVLFTFYAPLQAHPLFYAGLAVFIVGSWIAGADWFRTFLAWRRDHPDERIPLQTFMVLTTMAMWYIASSAVAASVLLFLLPWSLGFIDQVNPTLTRTLFWFFGHPVVYFWLMPAYLLWYTVLPKIAGGRLFSDPLARVVFVLFLLLSTPVGIHHQYLDPGIAEGFKFISMTNTMFLLLPSLLTAFTVVASVEYGARQRGGTGLLGWLTDLPWRKPEFTGMMLAGLMFAAGGFSGMVNAGMNINYMIHNTIWVPGHFHLTVGTAVALTFMAATYWIWPQISNKPIYSRPIGLFQVVLWFVGMALMSNAMHAQGIMGVPRRTAEPEYSGFDYPTMFGGFEELNVQIAIGGTLLFVSTVLFVGNLVLTMGNPRVSGLAESLPPALSGPDDAPPVLDNLRLWVGIALTLVVLAYALPLAAIVRRGGLLGPGVGTYPAWLVPLRDALVGAATPLVGAVGEAVAALVEVGR</sequence>
<evidence type="ECO:0000256" key="6">
    <source>
        <dbReference type="SAM" id="Phobius"/>
    </source>
</evidence>
<feature type="transmembrane region" description="Helical" evidence="6">
    <location>
        <begin position="147"/>
        <end position="167"/>
    </location>
</feature>
<dbReference type="AlphaFoldDB" id="A0ABD6AHN6"/>
<keyword evidence="5" id="KW-0813">Transport</keyword>
<feature type="domain" description="Cytochrome oxidase subunit I profile" evidence="7">
    <location>
        <begin position="26"/>
        <end position="539"/>
    </location>
</feature>
<dbReference type="PRINTS" id="PR01165">
    <property type="entry name" value="CYCOXIDASEI"/>
</dbReference>
<comment type="caution">
    <text evidence="8">The sequence shown here is derived from an EMBL/GenBank/DDBJ whole genome shotgun (WGS) entry which is preliminary data.</text>
</comment>
<protein>
    <submittedName>
        <fullName evidence="8">B(O/a)3-type cytochrome-c oxidase subunit 1</fullName>
    </submittedName>
</protein>
<dbReference type="Gene3D" id="1.20.210.10">
    <property type="entry name" value="Cytochrome c oxidase-like, subunit I domain"/>
    <property type="match status" value="1"/>
</dbReference>
<dbReference type="InterPro" id="IPR023616">
    <property type="entry name" value="Cyt_c_oxase-like_su1_dom"/>
</dbReference>
<feature type="transmembrane region" description="Helical" evidence="6">
    <location>
        <begin position="101"/>
        <end position="127"/>
    </location>
</feature>
<keyword evidence="2 5" id="KW-0812">Transmembrane</keyword>
<evidence type="ECO:0000256" key="4">
    <source>
        <dbReference type="ARBA" id="ARBA00023136"/>
    </source>
</evidence>
<feature type="transmembrane region" description="Helical" evidence="6">
    <location>
        <begin position="231"/>
        <end position="254"/>
    </location>
</feature>